<evidence type="ECO:0000313" key="3">
    <source>
        <dbReference type="Proteomes" id="UP000550707"/>
    </source>
</evidence>
<protein>
    <submittedName>
        <fullName evidence="2">Uncharacterized protein</fullName>
    </submittedName>
</protein>
<evidence type="ECO:0000313" key="2">
    <source>
        <dbReference type="EMBL" id="KAF6501126.1"/>
    </source>
</evidence>
<feature type="region of interest" description="Disordered" evidence="1">
    <location>
        <begin position="63"/>
        <end position="88"/>
    </location>
</feature>
<sequence length="149" mass="14942">MTDRTPPQDTAAPWLSLAHVPLLPCPPPSGSLHEDIVRLAPDHHQGSLGTEKQGPVSLALFLGADRSRQTHGHGQPSDSVGQPAVRRGDGGAGSALLLGVFVTDGHRGGAIPGTRSLTCGAEVTSLTFVGARGVSPGSCGSLVGKGGCG</sequence>
<accession>A0A7J8JWA0</accession>
<dbReference type="InParanoid" id="A0A7J8JWA0"/>
<gene>
    <name evidence="2" type="ORF">HJG59_008105</name>
</gene>
<comment type="caution">
    <text evidence="2">The sequence shown here is derived from an EMBL/GenBank/DDBJ whole genome shotgun (WGS) entry which is preliminary data.</text>
</comment>
<keyword evidence="3" id="KW-1185">Reference proteome</keyword>
<dbReference type="Proteomes" id="UP000550707">
    <property type="component" value="Unassembled WGS sequence"/>
</dbReference>
<dbReference type="AlphaFoldDB" id="A0A7J8JWA0"/>
<organism evidence="2 3">
    <name type="scientific">Molossus molossus</name>
    <name type="common">Pallas' mastiff bat</name>
    <name type="synonym">Vespertilio molossus</name>
    <dbReference type="NCBI Taxonomy" id="27622"/>
    <lineage>
        <taxon>Eukaryota</taxon>
        <taxon>Metazoa</taxon>
        <taxon>Chordata</taxon>
        <taxon>Craniata</taxon>
        <taxon>Vertebrata</taxon>
        <taxon>Euteleostomi</taxon>
        <taxon>Mammalia</taxon>
        <taxon>Eutheria</taxon>
        <taxon>Laurasiatheria</taxon>
        <taxon>Chiroptera</taxon>
        <taxon>Yangochiroptera</taxon>
        <taxon>Molossidae</taxon>
        <taxon>Molossus</taxon>
    </lineage>
</organism>
<reference evidence="2 3" key="1">
    <citation type="journal article" date="2020" name="Nature">
        <title>Six reference-quality genomes reveal evolution of bat adaptations.</title>
        <authorList>
            <person name="Jebb D."/>
            <person name="Huang Z."/>
            <person name="Pippel M."/>
            <person name="Hughes G.M."/>
            <person name="Lavrichenko K."/>
            <person name="Devanna P."/>
            <person name="Winkler S."/>
            <person name="Jermiin L.S."/>
            <person name="Skirmuntt E.C."/>
            <person name="Katzourakis A."/>
            <person name="Burkitt-Gray L."/>
            <person name="Ray D.A."/>
            <person name="Sullivan K.A.M."/>
            <person name="Roscito J.G."/>
            <person name="Kirilenko B.M."/>
            <person name="Davalos L.M."/>
            <person name="Corthals A.P."/>
            <person name="Power M.L."/>
            <person name="Jones G."/>
            <person name="Ransome R.D."/>
            <person name="Dechmann D.K.N."/>
            <person name="Locatelli A.G."/>
            <person name="Puechmaille S.J."/>
            <person name="Fedrigo O."/>
            <person name="Jarvis E.D."/>
            <person name="Hiller M."/>
            <person name="Vernes S.C."/>
            <person name="Myers E.W."/>
            <person name="Teeling E.C."/>
        </authorList>
    </citation>
    <scope>NUCLEOTIDE SEQUENCE [LARGE SCALE GENOMIC DNA]</scope>
    <source>
        <strain evidence="2">MMolMol1</strain>
        <tissue evidence="2">Muscle</tissue>
    </source>
</reference>
<dbReference type="EMBL" id="JACASF010000001">
    <property type="protein sequence ID" value="KAF6501126.1"/>
    <property type="molecule type" value="Genomic_DNA"/>
</dbReference>
<proteinExistence type="predicted"/>
<name>A0A7J8JWA0_MOLMO</name>
<evidence type="ECO:0000256" key="1">
    <source>
        <dbReference type="SAM" id="MobiDB-lite"/>
    </source>
</evidence>